<dbReference type="Proteomes" id="UP000737171">
    <property type="component" value="Unassembled WGS sequence"/>
</dbReference>
<name>A0ABX2EGM1_9BURK</name>
<dbReference type="SUPFAM" id="SSF46785">
    <property type="entry name" value="Winged helix' DNA-binding domain"/>
    <property type="match status" value="1"/>
</dbReference>
<dbReference type="InterPro" id="IPR005119">
    <property type="entry name" value="LysR_subst-bd"/>
</dbReference>
<organism evidence="7 8">
    <name type="scientific">Pseudaquabacterium terrae</name>
    <dbReference type="NCBI Taxonomy" id="2732868"/>
    <lineage>
        <taxon>Bacteria</taxon>
        <taxon>Pseudomonadati</taxon>
        <taxon>Pseudomonadota</taxon>
        <taxon>Betaproteobacteria</taxon>
        <taxon>Burkholderiales</taxon>
        <taxon>Sphaerotilaceae</taxon>
        <taxon>Pseudaquabacterium</taxon>
    </lineage>
</organism>
<protein>
    <submittedName>
        <fullName evidence="7">LysR family transcriptional regulator</fullName>
    </submittedName>
</protein>
<gene>
    <name evidence="7" type="ORF">HLB44_12390</name>
</gene>
<evidence type="ECO:0000313" key="8">
    <source>
        <dbReference type="Proteomes" id="UP000737171"/>
    </source>
</evidence>
<keyword evidence="5" id="KW-0804">Transcription</keyword>
<dbReference type="CDD" id="cd08433">
    <property type="entry name" value="PBP2_Nac"/>
    <property type="match status" value="1"/>
</dbReference>
<evidence type="ECO:0000256" key="4">
    <source>
        <dbReference type="ARBA" id="ARBA00023159"/>
    </source>
</evidence>
<dbReference type="Gene3D" id="1.10.10.10">
    <property type="entry name" value="Winged helix-like DNA-binding domain superfamily/Winged helix DNA-binding domain"/>
    <property type="match status" value="1"/>
</dbReference>
<evidence type="ECO:0000313" key="7">
    <source>
        <dbReference type="EMBL" id="NRF67784.1"/>
    </source>
</evidence>
<evidence type="ECO:0000256" key="3">
    <source>
        <dbReference type="ARBA" id="ARBA00023125"/>
    </source>
</evidence>
<evidence type="ECO:0000256" key="1">
    <source>
        <dbReference type="ARBA" id="ARBA00009437"/>
    </source>
</evidence>
<accession>A0ABX2EGM1</accession>
<dbReference type="InterPro" id="IPR036390">
    <property type="entry name" value="WH_DNA-bd_sf"/>
</dbReference>
<evidence type="ECO:0000256" key="2">
    <source>
        <dbReference type="ARBA" id="ARBA00023015"/>
    </source>
</evidence>
<dbReference type="RefSeq" id="WP_173122871.1">
    <property type="nucleotide sequence ID" value="NZ_JABRWJ010000003.1"/>
</dbReference>
<dbReference type="EMBL" id="JABRWJ010000003">
    <property type="protein sequence ID" value="NRF67784.1"/>
    <property type="molecule type" value="Genomic_DNA"/>
</dbReference>
<dbReference type="PRINTS" id="PR00039">
    <property type="entry name" value="HTHLYSR"/>
</dbReference>
<proteinExistence type="inferred from homology"/>
<keyword evidence="3" id="KW-0238">DNA-binding</keyword>
<dbReference type="PROSITE" id="PS50931">
    <property type="entry name" value="HTH_LYSR"/>
    <property type="match status" value="1"/>
</dbReference>
<comment type="similarity">
    <text evidence="1">Belongs to the LysR transcriptional regulatory family.</text>
</comment>
<keyword evidence="4" id="KW-0010">Activator</keyword>
<sequence length="310" mass="33227">MDFKQLRAFLTVADTGNVTRAAELLNLVQPAVSRQLRLLEEDIGTELFERERHGMALTDAGKALLVYARRVMLELDRARAEIGGAVNGIGGLVTVGLLPSTCDLLSSPLVSSVAATYPGIHMRIAMGYAGTLQQWLESGDIDAALLYGVERMPTIQATPLLEEPLWIVGPASAALRRNKPVPLASLVGQPMILPSGPHGIRTLVDHACAVSNIELTIAVETNAMSIQKNLVLGGHGLTILPPIAFADDLQRKRLTAAPLSDPKITRTIVLALPANRSVGQHVRRAVELLVQCAKTAIDEGAWLEGRWLGA</sequence>
<dbReference type="PANTHER" id="PTHR30293">
    <property type="entry name" value="TRANSCRIPTIONAL REGULATORY PROTEIN NAC-RELATED"/>
    <property type="match status" value="1"/>
</dbReference>
<dbReference type="InterPro" id="IPR036388">
    <property type="entry name" value="WH-like_DNA-bd_sf"/>
</dbReference>
<evidence type="ECO:0000256" key="5">
    <source>
        <dbReference type="ARBA" id="ARBA00023163"/>
    </source>
</evidence>
<dbReference type="InterPro" id="IPR000847">
    <property type="entry name" value="LysR_HTH_N"/>
</dbReference>
<dbReference type="PANTHER" id="PTHR30293:SF0">
    <property type="entry name" value="NITROGEN ASSIMILATION REGULATORY PROTEIN NAC"/>
    <property type="match status" value="1"/>
</dbReference>
<comment type="caution">
    <text evidence="7">The sequence shown here is derived from an EMBL/GenBank/DDBJ whole genome shotgun (WGS) entry which is preliminary data.</text>
</comment>
<reference evidence="7 8" key="1">
    <citation type="submission" date="2020-05" db="EMBL/GenBank/DDBJ databases">
        <title>Aquincola sp. isolate from soil.</title>
        <authorList>
            <person name="Han J."/>
            <person name="Kim D.-U."/>
        </authorList>
    </citation>
    <scope>NUCLEOTIDE SEQUENCE [LARGE SCALE GENOMIC DNA]</scope>
    <source>
        <strain evidence="7 8">S2</strain>
    </source>
</reference>
<dbReference type="Pfam" id="PF00126">
    <property type="entry name" value="HTH_1"/>
    <property type="match status" value="1"/>
</dbReference>
<dbReference type="SUPFAM" id="SSF53850">
    <property type="entry name" value="Periplasmic binding protein-like II"/>
    <property type="match status" value="1"/>
</dbReference>
<keyword evidence="2" id="KW-0805">Transcription regulation</keyword>
<dbReference type="Gene3D" id="3.40.190.290">
    <property type="match status" value="1"/>
</dbReference>
<evidence type="ECO:0000259" key="6">
    <source>
        <dbReference type="PROSITE" id="PS50931"/>
    </source>
</evidence>
<feature type="domain" description="HTH lysR-type" evidence="6">
    <location>
        <begin position="1"/>
        <end position="58"/>
    </location>
</feature>
<keyword evidence="8" id="KW-1185">Reference proteome</keyword>
<dbReference type="Pfam" id="PF03466">
    <property type="entry name" value="LysR_substrate"/>
    <property type="match status" value="1"/>
</dbReference>